<dbReference type="InterPro" id="IPR019734">
    <property type="entry name" value="TPR_rpt"/>
</dbReference>
<evidence type="ECO:0000256" key="5">
    <source>
        <dbReference type="SAM" id="SignalP"/>
    </source>
</evidence>
<dbReference type="PANTHER" id="PTHR44858:SF1">
    <property type="entry name" value="UDP-N-ACETYLGLUCOSAMINE--PEPTIDE N-ACETYLGLUCOSAMINYLTRANSFERASE SPINDLY-RELATED"/>
    <property type="match status" value="1"/>
</dbReference>
<dbReference type="EMBL" id="JAJLJH010000012">
    <property type="protein sequence ID" value="MCK9689215.1"/>
    <property type="molecule type" value="Genomic_DNA"/>
</dbReference>
<feature type="compositionally biased region" description="Pro residues" evidence="4">
    <location>
        <begin position="247"/>
        <end position="260"/>
    </location>
</feature>
<evidence type="ECO:0000256" key="2">
    <source>
        <dbReference type="ARBA" id="ARBA00022803"/>
    </source>
</evidence>
<dbReference type="Gene3D" id="3.10.450.50">
    <property type="match status" value="1"/>
</dbReference>
<evidence type="ECO:0000256" key="1">
    <source>
        <dbReference type="ARBA" id="ARBA00022737"/>
    </source>
</evidence>
<dbReference type="Gene3D" id="1.25.40.10">
    <property type="entry name" value="Tetratricopeptide repeat domain"/>
    <property type="match status" value="1"/>
</dbReference>
<dbReference type="SUPFAM" id="SSF48452">
    <property type="entry name" value="TPR-like"/>
    <property type="match status" value="1"/>
</dbReference>
<feature type="signal peptide" evidence="5">
    <location>
        <begin position="1"/>
        <end position="34"/>
    </location>
</feature>
<evidence type="ECO:0000313" key="7">
    <source>
        <dbReference type="EMBL" id="MCK9689215.1"/>
    </source>
</evidence>
<feature type="compositionally biased region" description="Pro residues" evidence="4">
    <location>
        <begin position="267"/>
        <end position="280"/>
    </location>
</feature>
<dbReference type="Pfam" id="PF24125">
    <property type="entry name" value="Cds6_C"/>
    <property type="match status" value="1"/>
</dbReference>
<keyword evidence="8" id="KW-1185">Reference proteome</keyword>
<feature type="chain" id="PRO_5040742454" evidence="5">
    <location>
        <begin position="35"/>
        <end position="400"/>
    </location>
</feature>
<accession>A0A9X1YPY4</accession>
<name>A0A9X1YPY4_9BURK</name>
<reference evidence="7" key="1">
    <citation type="submission" date="2021-11" db="EMBL/GenBank/DDBJ databases">
        <title>BS-T2-15 a new species belonging to the Comamonadaceae family isolated from the soil of a French oak forest.</title>
        <authorList>
            <person name="Mieszkin S."/>
            <person name="Alain K."/>
        </authorList>
    </citation>
    <scope>NUCLEOTIDE SEQUENCE</scope>
    <source>
        <strain evidence="7">BS-T2-15</strain>
    </source>
</reference>
<dbReference type="InterPro" id="IPR056203">
    <property type="entry name" value="Cds6_C"/>
</dbReference>
<dbReference type="Proteomes" id="UP001139353">
    <property type="component" value="Unassembled WGS sequence"/>
</dbReference>
<dbReference type="RefSeq" id="WP_275685261.1">
    <property type="nucleotide sequence ID" value="NZ_JAJLJH010000012.1"/>
</dbReference>
<dbReference type="SMART" id="SM00028">
    <property type="entry name" value="TPR"/>
    <property type="match status" value="3"/>
</dbReference>
<comment type="caution">
    <text evidence="7">The sequence shown here is derived from an EMBL/GenBank/DDBJ whole genome shotgun (WGS) entry which is preliminary data.</text>
</comment>
<evidence type="ECO:0000259" key="6">
    <source>
        <dbReference type="Pfam" id="PF24125"/>
    </source>
</evidence>
<dbReference type="InterPro" id="IPR011990">
    <property type="entry name" value="TPR-like_helical_dom_sf"/>
</dbReference>
<feature type="region of interest" description="Disordered" evidence="4">
    <location>
        <begin position="247"/>
        <end position="280"/>
    </location>
</feature>
<sequence>MRVSRSSMTSLQSLTRAVAALTLASVSAAALAQAAPAAAPMQAAAPSPEAAEIQRLIKSGQATQALKLIDDALAKNPKDPAMRFRRGVTLSMLDRKAEALQVFQKLVEDHPEMPAPYNNLAVLYGSQGDYDKARAALVAAIRTNPQYATAYQNLGDVYAQLASQAYSKALQLDKTDTTVPPKLVLLRELIANPGQAAAAPTAVAAATPAPAPVAKPTQVAVATPAPVPAPVAAPKPAPVPPPPVPAPTPAPVAKPAPAPAPVVAKPAPTPPPAPMPAPAPAPAAASADAIADVSGAVHAWAAAWSHRDMGGYLGAYTPDYTTGGKSHKAWEEDRKARIVPRKRIAVEVSDLRVSVNGDKAQAHFKQTYESDTLTTSGHKTLDLVRSPSGKWLIKQESVGG</sequence>
<feature type="domain" description="Cds6 C-terminal" evidence="6">
    <location>
        <begin position="295"/>
        <end position="396"/>
    </location>
</feature>
<dbReference type="PROSITE" id="PS50005">
    <property type="entry name" value="TPR"/>
    <property type="match status" value="1"/>
</dbReference>
<feature type="repeat" description="TPR" evidence="3">
    <location>
        <begin position="114"/>
        <end position="147"/>
    </location>
</feature>
<gene>
    <name evidence="7" type="ORF">LPC04_26155</name>
</gene>
<dbReference type="InterPro" id="IPR032710">
    <property type="entry name" value="NTF2-like_dom_sf"/>
</dbReference>
<dbReference type="SUPFAM" id="SSF54427">
    <property type="entry name" value="NTF2-like"/>
    <property type="match status" value="1"/>
</dbReference>
<dbReference type="InterPro" id="IPR050498">
    <property type="entry name" value="Ycf3"/>
</dbReference>
<evidence type="ECO:0000256" key="3">
    <source>
        <dbReference type="PROSITE-ProRule" id="PRU00339"/>
    </source>
</evidence>
<keyword evidence="1" id="KW-0677">Repeat</keyword>
<proteinExistence type="predicted"/>
<organism evidence="7 8">
    <name type="scientific">Scleromatobacter humisilvae</name>
    <dbReference type="NCBI Taxonomy" id="2897159"/>
    <lineage>
        <taxon>Bacteria</taxon>
        <taxon>Pseudomonadati</taxon>
        <taxon>Pseudomonadota</taxon>
        <taxon>Betaproteobacteria</taxon>
        <taxon>Burkholderiales</taxon>
        <taxon>Sphaerotilaceae</taxon>
        <taxon>Scleromatobacter</taxon>
    </lineage>
</organism>
<keyword evidence="5" id="KW-0732">Signal</keyword>
<evidence type="ECO:0000256" key="4">
    <source>
        <dbReference type="SAM" id="MobiDB-lite"/>
    </source>
</evidence>
<dbReference type="Pfam" id="PF13414">
    <property type="entry name" value="TPR_11"/>
    <property type="match status" value="1"/>
</dbReference>
<protein>
    <submittedName>
        <fullName evidence="7">Tetratricopeptide repeat protein</fullName>
    </submittedName>
</protein>
<dbReference type="AlphaFoldDB" id="A0A9X1YPY4"/>
<keyword evidence="2 3" id="KW-0802">TPR repeat</keyword>
<evidence type="ECO:0000313" key="8">
    <source>
        <dbReference type="Proteomes" id="UP001139353"/>
    </source>
</evidence>
<dbReference type="Pfam" id="PF13432">
    <property type="entry name" value="TPR_16"/>
    <property type="match status" value="1"/>
</dbReference>
<dbReference type="PANTHER" id="PTHR44858">
    <property type="entry name" value="TETRATRICOPEPTIDE REPEAT PROTEIN 6"/>
    <property type="match status" value="1"/>
</dbReference>